<protein>
    <submittedName>
        <fullName evidence="2">Uncharacterized protein</fullName>
    </submittedName>
</protein>
<evidence type="ECO:0000256" key="1">
    <source>
        <dbReference type="SAM" id="MobiDB-lite"/>
    </source>
</evidence>
<dbReference type="EMBL" id="NMUH01001516">
    <property type="protein sequence ID" value="MQL93093.1"/>
    <property type="molecule type" value="Genomic_DNA"/>
</dbReference>
<comment type="caution">
    <text evidence="2">The sequence shown here is derived from an EMBL/GenBank/DDBJ whole genome shotgun (WGS) entry which is preliminary data.</text>
</comment>
<organism evidence="2 3">
    <name type="scientific">Colocasia esculenta</name>
    <name type="common">Wild taro</name>
    <name type="synonym">Arum esculentum</name>
    <dbReference type="NCBI Taxonomy" id="4460"/>
    <lineage>
        <taxon>Eukaryota</taxon>
        <taxon>Viridiplantae</taxon>
        <taxon>Streptophyta</taxon>
        <taxon>Embryophyta</taxon>
        <taxon>Tracheophyta</taxon>
        <taxon>Spermatophyta</taxon>
        <taxon>Magnoliopsida</taxon>
        <taxon>Liliopsida</taxon>
        <taxon>Araceae</taxon>
        <taxon>Aroideae</taxon>
        <taxon>Colocasieae</taxon>
        <taxon>Colocasia</taxon>
    </lineage>
</organism>
<dbReference type="OrthoDB" id="1682876at2759"/>
<dbReference type="AlphaFoldDB" id="A0A843VLD8"/>
<name>A0A843VLD8_COLES</name>
<evidence type="ECO:0000313" key="3">
    <source>
        <dbReference type="Proteomes" id="UP000652761"/>
    </source>
</evidence>
<reference evidence="2" key="1">
    <citation type="submission" date="2017-07" db="EMBL/GenBank/DDBJ databases">
        <title>Taro Niue Genome Assembly and Annotation.</title>
        <authorList>
            <person name="Atibalentja N."/>
            <person name="Keating K."/>
            <person name="Fields C.J."/>
        </authorList>
    </citation>
    <scope>NUCLEOTIDE SEQUENCE</scope>
    <source>
        <strain evidence="2">Niue_2</strain>
        <tissue evidence="2">Leaf</tissue>
    </source>
</reference>
<sequence length="80" mass="8907">MGVRSTLVLRRLKQAIEKVKFLLSTNLSQWLYIGSAALASETSPACSTSSPMPTARPPTRTPPPRPCTTRILWISYRHNP</sequence>
<gene>
    <name evidence="2" type="ORF">Taro_025732</name>
</gene>
<dbReference type="Proteomes" id="UP000652761">
    <property type="component" value="Unassembled WGS sequence"/>
</dbReference>
<feature type="compositionally biased region" description="Pro residues" evidence="1">
    <location>
        <begin position="54"/>
        <end position="66"/>
    </location>
</feature>
<keyword evidence="3" id="KW-1185">Reference proteome</keyword>
<evidence type="ECO:0000313" key="2">
    <source>
        <dbReference type="EMBL" id="MQL93093.1"/>
    </source>
</evidence>
<accession>A0A843VLD8</accession>
<proteinExistence type="predicted"/>
<feature type="region of interest" description="Disordered" evidence="1">
    <location>
        <begin position="42"/>
        <end position="66"/>
    </location>
</feature>